<comment type="caution">
    <text evidence="5">The sequence shown here is derived from an EMBL/GenBank/DDBJ whole genome shotgun (WGS) entry which is preliminary data.</text>
</comment>
<comment type="pathway">
    <text evidence="1">Siderophore biosynthesis.</text>
</comment>
<evidence type="ECO:0000259" key="3">
    <source>
        <dbReference type="Pfam" id="PF04183"/>
    </source>
</evidence>
<gene>
    <name evidence="5" type="ORF">BUZ14_02940</name>
</gene>
<dbReference type="GO" id="GO:0016881">
    <property type="term" value="F:acid-amino acid ligase activity"/>
    <property type="evidence" value="ECO:0007669"/>
    <property type="project" value="UniProtKB-ARBA"/>
</dbReference>
<comment type="similarity">
    <text evidence="2">Belongs to the IucA/IucC family.</text>
</comment>
<dbReference type="GO" id="GO:0019290">
    <property type="term" value="P:siderophore biosynthetic process"/>
    <property type="evidence" value="ECO:0007669"/>
    <property type="project" value="InterPro"/>
</dbReference>
<evidence type="ECO:0000259" key="4">
    <source>
        <dbReference type="Pfam" id="PF06276"/>
    </source>
</evidence>
<evidence type="ECO:0000256" key="1">
    <source>
        <dbReference type="ARBA" id="ARBA00004924"/>
    </source>
</evidence>
<dbReference type="InterPro" id="IPR022770">
    <property type="entry name" value="IucA/IucC-like_C"/>
</dbReference>
<accession>A0A3A0VX05</accession>
<dbReference type="Pfam" id="PF06276">
    <property type="entry name" value="FhuF"/>
    <property type="match status" value="1"/>
</dbReference>
<dbReference type="InterPro" id="IPR007310">
    <property type="entry name" value="Aerobactin_biosyn_IucA/IucC_N"/>
</dbReference>
<evidence type="ECO:0000313" key="5">
    <source>
        <dbReference type="EMBL" id="RIP37529.1"/>
    </source>
</evidence>
<feature type="domain" description="Aerobactin siderophore biosynthesis IucA/IucC-like C-terminal" evidence="4">
    <location>
        <begin position="413"/>
        <end position="569"/>
    </location>
</feature>
<dbReference type="InterPro" id="IPR037455">
    <property type="entry name" value="LucA/IucC-like"/>
</dbReference>
<dbReference type="PANTHER" id="PTHR34384:SF6">
    <property type="entry name" value="STAPHYLOFERRIN B SYNTHASE"/>
    <property type="match status" value="1"/>
</dbReference>
<dbReference type="Proteomes" id="UP000265541">
    <property type="component" value="Unassembled WGS sequence"/>
</dbReference>
<organism evidence="5 6">
    <name type="scientific">Staphylococcus gallinarum</name>
    <dbReference type="NCBI Taxonomy" id="1293"/>
    <lineage>
        <taxon>Bacteria</taxon>
        <taxon>Bacillati</taxon>
        <taxon>Bacillota</taxon>
        <taxon>Bacilli</taxon>
        <taxon>Bacillales</taxon>
        <taxon>Staphylococcaceae</taxon>
        <taxon>Staphylococcus</taxon>
    </lineage>
</organism>
<name>A0A3A0VX05_STAGA</name>
<reference evidence="5 6" key="1">
    <citation type="journal article" date="2016" name="Front. Microbiol.">
        <title>Comprehensive Phylogenetic Analysis of Bovine Non-aureus Staphylococci Species Based on Whole-Genome Sequencing.</title>
        <authorList>
            <person name="Naushad S."/>
            <person name="Barkema H.W."/>
            <person name="Luby C."/>
            <person name="Condas L.A."/>
            <person name="Nobrega D.B."/>
            <person name="Carson D.A."/>
            <person name="De Buck J."/>
        </authorList>
    </citation>
    <scope>NUCLEOTIDE SEQUENCE [LARGE SCALE GENOMIC DNA]</scope>
    <source>
        <strain evidence="5 6">SNUC 4781</strain>
    </source>
</reference>
<protein>
    <submittedName>
        <fullName evidence="5">Siderophore synthetase</fullName>
    </submittedName>
</protein>
<dbReference type="PANTHER" id="PTHR34384">
    <property type="entry name" value="L-2,3-DIAMINOPROPANOATE--CITRATE LIGASE"/>
    <property type="match status" value="1"/>
</dbReference>
<evidence type="ECO:0000313" key="6">
    <source>
        <dbReference type="Proteomes" id="UP000265541"/>
    </source>
</evidence>
<dbReference type="Pfam" id="PF04183">
    <property type="entry name" value="IucA_IucC"/>
    <property type="match status" value="1"/>
</dbReference>
<dbReference type="RefSeq" id="WP_119484390.1">
    <property type="nucleotide sequence ID" value="NZ_QYJN01000001.1"/>
</dbReference>
<dbReference type="Gene3D" id="1.10.510.40">
    <property type="match status" value="1"/>
</dbReference>
<proteinExistence type="inferred from homology"/>
<dbReference type="AlphaFoldDB" id="A0A3A0VX05"/>
<dbReference type="EMBL" id="QYJN01000001">
    <property type="protein sequence ID" value="RIP37529.1"/>
    <property type="molecule type" value="Genomic_DNA"/>
</dbReference>
<feature type="domain" description="Aerobactin siderophore biosynthesis IucA/IucC N-terminal" evidence="3">
    <location>
        <begin position="159"/>
        <end position="384"/>
    </location>
</feature>
<dbReference type="OrthoDB" id="495728at2"/>
<evidence type="ECO:0000256" key="2">
    <source>
        <dbReference type="ARBA" id="ARBA00007832"/>
    </source>
</evidence>
<sequence>MKYQTWNCADKNVQYRIINAILKEKIFPEDMRVNEYQGLIELQYKGQLLKVNKIRKSAMERYDFKGPLSYLKGEEAYEVDSVEQLIAILDSKFDIPISEQLTKELVSCRDGFVLTYEHFCNRQSLIDATLKFSRMPETINFFSWIQHMTDSGQMNDLSYSESLVVEGHPTHPLSKTKLPLTKDEVKLYAPEFEKIIPLKVMLIHKDDSVATSMENDEQFILDFIIPEYRYKLKAFLEPYQLELNNYNVLLVHPWQYENVIVKQFSDWIRARQLLPTPFEIESKATLSFRTMELVHKPFHIKLPINVQATSAVRTVSPVTTVDGPKLSYELQDMLDVYPQLQVSMEPYGIHAKTDPDIARHLGCIVRYQPVLADNGTTLVTASLVNKNPVDNSVIVDSYLDWLGEGLTVTSIEKFMKNYAQTLIEPLIAYIQDYGIALEAHMQNTIVNLGPNYQMKFIVRDLGGSRIDLATLQSVKPGIDVTNTSLIAENIEAVIAKFQHAVIQNQIAEFIHHFSNYEQVEEETLYSIVSDIVYEAINPDKPHAQVLKEVLFGEKITVKSLLRMRMESKVKQYVTIDLTNPIYKEV</sequence>